<protein>
    <recommendedName>
        <fullName evidence="6">Pectate lyase</fullName>
    </recommendedName>
</protein>
<feature type="signal peptide" evidence="2">
    <location>
        <begin position="1"/>
        <end position="21"/>
    </location>
</feature>
<dbReference type="VEuPathDB" id="FungiDB:PC110_g18135"/>
<reference evidence="3 5" key="1">
    <citation type="submission" date="2018-01" db="EMBL/GenBank/DDBJ databases">
        <title>Draft genome of the strawberry crown rot pathogen Phytophthora cactorum.</title>
        <authorList>
            <person name="Armitage A.D."/>
            <person name="Lysoe E."/>
            <person name="Nellist C.F."/>
            <person name="Harrison R.J."/>
            <person name="Brurberg M.B."/>
        </authorList>
    </citation>
    <scope>NUCLEOTIDE SEQUENCE [LARGE SCALE GENOMIC DNA]</scope>
    <source>
        <strain evidence="3 5">10300</strain>
    </source>
</reference>
<dbReference type="AlphaFoldDB" id="A0A329RLA6"/>
<dbReference type="VEuPathDB" id="FungiDB:PC110_g18136"/>
<evidence type="ECO:0000256" key="2">
    <source>
        <dbReference type="SAM" id="SignalP"/>
    </source>
</evidence>
<dbReference type="EMBL" id="MJFZ01000749">
    <property type="protein sequence ID" value="RAW25450.1"/>
    <property type="molecule type" value="Genomic_DNA"/>
</dbReference>
<keyword evidence="2" id="KW-0732">Signal</keyword>
<sequence length="185" mass="19432">MVRVHLALAAAFALIADCASAFTIGSPEGLAAGTTGGAGGKTVYLGRSCVANTLIDSGSFDSRNGETALKTIKGVSTFVNYKPDATETTSGSQQQQQQQQEQQPQSSQSNGSKQQSNGSQQQSSQTSGSAQQQSSQTSDSDQQQTKQTSGSEQQELQSRKLAVQTSDLEKEWQQTTGNFGVGKLD</sequence>
<dbReference type="STRING" id="29920.A0A329RLA6"/>
<feature type="chain" id="PRO_5036061232" description="Pectate lyase" evidence="2">
    <location>
        <begin position="22"/>
        <end position="185"/>
    </location>
</feature>
<accession>A0A329RLA6</accession>
<dbReference type="EMBL" id="MJFZ01000749">
    <property type="protein sequence ID" value="RAW25447.1"/>
    <property type="molecule type" value="Genomic_DNA"/>
</dbReference>
<evidence type="ECO:0000313" key="5">
    <source>
        <dbReference type="Proteomes" id="UP000251314"/>
    </source>
</evidence>
<name>A0A329RLA6_9STRA</name>
<dbReference type="Proteomes" id="UP000251314">
    <property type="component" value="Unassembled WGS sequence"/>
</dbReference>
<evidence type="ECO:0000313" key="3">
    <source>
        <dbReference type="EMBL" id="RAW25447.1"/>
    </source>
</evidence>
<evidence type="ECO:0000313" key="4">
    <source>
        <dbReference type="EMBL" id="RAW25450.1"/>
    </source>
</evidence>
<feature type="region of interest" description="Disordered" evidence="1">
    <location>
        <begin position="82"/>
        <end position="185"/>
    </location>
</feature>
<evidence type="ECO:0008006" key="6">
    <source>
        <dbReference type="Google" id="ProtNLM"/>
    </source>
</evidence>
<organism evidence="3 5">
    <name type="scientific">Phytophthora cactorum</name>
    <dbReference type="NCBI Taxonomy" id="29920"/>
    <lineage>
        <taxon>Eukaryota</taxon>
        <taxon>Sar</taxon>
        <taxon>Stramenopiles</taxon>
        <taxon>Oomycota</taxon>
        <taxon>Peronosporomycetes</taxon>
        <taxon>Peronosporales</taxon>
        <taxon>Peronosporaceae</taxon>
        <taxon>Phytophthora</taxon>
    </lineage>
</organism>
<keyword evidence="5" id="KW-1185">Reference proteome</keyword>
<feature type="compositionally biased region" description="Low complexity" evidence="1">
    <location>
        <begin position="86"/>
        <end position="151"/>
    </location>
</feature>
<comment type="caution">
    <text evidence="3">The sequence shown here is derived from an EMBL/GenBank/DDBJ whole genome shotgun (WGS) entry which is preliminary data.</text>
</comment>
<evidence type="ECO:0000256" key="1">
    <source>
        <dbReference type="SAM" id="MobiDB-lite"/>
    </source>
</evidence>
<gene>
    <name evidence="4" type="ORF">PC110_g18135</name>
    <name evidence="3" type="ORF">PC110_g18136</name>
</gene>
<proteinExistence type="predicted"/>
<dbReference type="OrthoDB" id="128370at2759"/>